<evidence type="ECO:0000256" key="1">
    <source>
        <dbReference type="ARBA" id="ARBA00022723"/>
    </source>
</evidence>
<dbReference type="PANTHER" id="PTHR11964">
    <property type="entry name" value="S-ADENOSYLMETHIONINE SYNTHETASE"/>
    <property type="match status" value="1"/>
</dbReference>
<keyword evidence="1" id="KW-0479">Metal-binding</keyword>
<reference evidence="3" key="1">
    <citation type="submission" date="2018-05" db="EMBL/GenBank/DDBJ databases">
        <authorList>
            <person name="Lanie J.A."/>
            <person name="Ng W.-L."/>
            <person name="Kazmierczak K.M."/>
            <person name="Andrzejewski T.M."/>
            <person name="Davidsen T.M."/>
            <person name="Wayne K.J."/>
            <person name="Tettelin H."/>
            <person name="Glass J.I."/>
            <person name="Rusch D."/>
            <person name="Podicherti R."/>
            <person name="Tsui H.-C.T."/>
            <person name="Winkler M.E."/>
        </authorList>
    </citation>
    <scope>NUCLEOTIDE SEQUENCE</scope>
</reference>
<dbReference type="GO" id="GO:0006556">
    <property type="term" value="P:S-adenosylmethionine biosynthetic process"/>
    <property type="evidence" value="ECO:0007669"/>
    <property type="project" value="InterPro"/>
</dbReference>
<dbReference type="SUPFAM" id="SSF55973">
    <property type="entry name" value="S-adenosylmethionine synthetase"/>
    <property type="match status" value="2"/>
</dbReference>
<dbReference type="GO" id="GO:0005524">
    <property type="term" value="F:ATP binding"/>
    <property type="evidence" value="ECO:0007669"/>
    <property type="project" value="InterPro"/>
</dbReference>
<name>A0A382MAN8_9ZZZZ</name>
<feature type="domain" description="S-adenosylmethionine synthetase N-terminal" evidence="2">
    <location>
        <begin position="3"/>
        <end position="113"/>
    </location>
</feature>
<dbReference type="InterPro" id="IPR022631">
    <property type="entry name" value="ADOMET_SYNTHASE_CS"/>
</dbReference>
<dbReference type="EMBL" id="UINC01091586">
    <property type="protein sequence ID" value="SVC44472.1"/>
    <property type="molecule type" value="Genomic_DNA"/>
</dbReference>
<dbReference type="PROSITE" id="PS00376">
    <property type="entry name" value="ADOMET_SYNTHASE_1"/>
    <property type="match status" value="1"/>
</dbReference>
<protein>
    <recommendedName>
        <fullName evidence="2">S-adenosylmethionine synthetase N-terminal domain-containing protein</fullName>
    </recommendedName>
</protein>
<proteinExistence type="predicted"/>
<dbReference type="GO" id="GO:0004478">
    <property type="term" value="F:methionine adenosyltransferase activity"/>
    <property type="evidence" value="ECO:0007669"/>
    <property type="project" value="InterPro"/>
</dbReference>
<feature type="non-terminal residue" evidence="3">
    <location>
        <position position="155"/>
    </location>
</feature>
<gene>
    <name evidence="3" type="ORF">METZ01_LOCUS297326</name>
</gene>
<dbReference type="Gene3D" id="3.30.300.10">
    <property type="match status" value="2"/>
</dbReference>
<evidence type="ECO:0000313" key="3">
    <source>
        <dbReference type="EMBL" id="SVC44472.1"/>
    </source>
</evidence>
<dbReference type="InterPro" id="IPR002133">
    <property type="entry name" value="S-AdoMet_synthetase"/>
</dbReference>
<dbReference type="Pfam" id="PF00438">
    <property type="entry name" value="S-AdoMet_synt_N"/>
    <property type="match status" value="1"/>
</dbReference>
<dbReference type="GO" id="GO:0046872">
    <property type="term" value="F:metal ion binding"/>
    <property type="evidence" value="ECO:0007669"/>
    <property type="project" value="UniProtKB-KW"/>
</dbReference>
<dbReference type="InterPro" id="IPR022628">
    <property type="entry name" value="S-AdoMet_synt_N"/>
</dbReference>
<dbReference type="InterPro" id="IPR022636">
    <property type="entry name" value="S-AdoMet_synthetase_sfam"/>
</dbReference>
<organism evidence="3">
    <name type="scientific">marine metagenome</name>
    <dbReference type="NCBI Taxonomy" id="408172"/>
    <lineage>
        <taxon>unclassified sequences</taxon>
        <taxon>metagenomes</taxon>
        <taxon>ecological metagenomes</taxon>
    </lineage>
</organism>
<dbReference type="AlphaFoldDB" id="A0A382MAN8"/>
<accession>A0A382MAN8</accession>
<evidence type="ECO:0000259" key="2">
    <source>
        <dbReference type="Pfam" id="PF00438"/>
    </source>
</evidence>
<sequence length="155" mass="16280">MRLFSSESVTSGHPDKLCDCISDAILDACLDVDPDARVAVETFVKGLDPDGRDPPYSFIVIGGEITLAEGRSIDYEGIARHTAAEIGYTAVDVGMDATSKEACEVTVLVSQQSEDISQGVTRGEGLHAEQGAGDQGIMFGFATNESESYPSLAGS</sequence>